<evidence type="ECO:0000256" key="5">
    <source>
        <dbReference type="ARBA" id="ARBA00022741"/>
    </source>
</evidence>
<dbReference type="PANTHER" id="PTHR11550">
    <property type="entry name" value="CTP SYNTHASE"/>
    <property type="match status" value="1"/>
</dbReference>
<organism evidence="11 12">
    <name type="scientific">Cohnella endophytica</name>
    <dbReference type="NCBI Taxonomy" id="2419778"/>
    <lineage>
        <taxon>Bacteria</taxon>
        <taxon>Bacillati</taxon>
        <taxon>Bacillota</taxon>
        <taxon>Bacilli</taxon>
        <taxon>Bacillales</taxon>
        <taxon>Paenibacillaceae</taxon>
        <taxon>Cohnella</taxon>
    </lineage>
</organism>
<dbReference type="GO" id="GO:0042802">
    <property type="term" value="F:identical protein binding"/>
    <property type="evidence" value="ECO:0007669"/>
    <property type="project" value="TreeGrafter"/>
</dbReference>
<evidence type="ECO:0000256" key="2">
    <source>
        <dbReference type="ARBA" id="ARBA00007533"/>
    </source>
</evidence>
<dbReference type="OrthoDB" id="3286005at2"/>
<comment type="caution">
    <text evidence="11">The sequence shown here is derived from an EMBL/GenBank/DDBJ whole genome shotgun (WGS) entry which is preliminary data.</text>
</comment>
<comment type="pathway">
    <text evidence="1">Pyrimidine metabolism; CTP biosynthesis via de novo pathway; CTP from UDP: step 2/2.</text>
</comment>
<evidence type="ECO:0000256" key="1">
    <source>
        <dbReference type="ARBA" id="ARBA00005171"/>
    </source>
</evidence>
<dbReference type="AlphaFoldDB" id="A0A494XB44"/>
<evidence type="ECO:0000256" key="8">
    <source>
        <dbReference type="ARBA" id="ARBA00022975"/>
    </source>
</evidence>
<dbReference type="PANTHER" id="PTHR11550:SF0">
    <property type="entry name" value="CTP SYNTHASE-RELATED"/>
    <property type="match status" value="1"/>
</dbReference>
<accession>A0A494XB44</accession>
<dbReference type="PROSITE" id="PS51273">
    <property type="entry name" value="GATASE_TYPE_1"/>
    <property type="match status" value="1"/>
</dbReference>
<protein>
    <recommendedName>
        <fullName evidence="3">CTP synthase (glutamine hydrolyzing)</fullName>
        <ecNumber evidence="3">6.3.4.2</ecNumber>
    </recommendedName>
</protein>
<dbReference type="SUPFAM" id="SSF52317">
    <property type="entry name" value="Class I glutamine amidotransferase-like"/>
    <property type="match status" value="1"/>
</dbReference>
<keyword evidence="8" id="KW-0665">Pyrimidine biosynthesis</keyword>
<keyword evidence="4" id="KW-0436">Ligase</keyword>
<gene>
    <name evidence="11" type="ORF">D7Z26_22475</name>
</gene>
<dbReference type="Pfam" id="PF00117">
    <property type="entry name" value="GATase"/>
    <property type="match status" value="1"/>
</dbReference>
<evidence type="ECO:0000256" key="6">
    <source>
        <dbReference type="ARBA" id="ARBA00022840"/>
    </source>
</evidence>
<feature type="domain" description="Glutamine amidotransferase" evidence="10">
    <location>
        <begin position="30"/>
        <end position="117"/>
    </location>
</feature>
<dbReference type="InterPro" id="IPR017926">
    <property type="entry name" value="GATASE"/>
</dbReference>
<dbReference type="EMBL" id="RBZM01000010">
    <property type="protein sequence ID" value="RKP47975.1"/>
    <property type="molecule type" value="Genomic_DNA"/>
</dbReference>
<evidence type="ECO:0000256" key="7">
    <source>
        <dbReference type="ARBA" id="ARBA00022962"/>
    </source>
</evidence>
<name>A0A494XB44_9BACL</name>
<dbReference type="RefSeq" id="WP_120979265.1">
    <property type="nucleotide sequence ID" value="NZ_RBZM01000010.1"/>
</dbReference>
<evidence type="ECO:0000313" key="12">
    <source>
        <dbReference type="Proteomes" id="UP000282076"/>
    </source>
</evidence>
<keyword evidence="5" id="KW-0547">Nucleotide-binding</keyword>
<dbReference type="InterPro" id="IPR029062">
    <property type="entry name" value="Class_I_gatase-like"/>
</dbReference>
<evidence type="ECO:0000259" key="10">
    <source>
        <dbReference type="Pfam" id="PF00117"/>
    </source>
</evidence>
<comment type="catalytic activity">
    <reaction evidence="9">
        <text>UTP + L-glutamine + ATP + H2O = CTP + L-glutamate + ADP + phosphate + 2 H(+)</text>
        <dbReference type="Rhea" id="RHEA:26426"/>
        <dbReference type="ChEBI" id="CHEBI:15377"/>
        <dbReference type="ChEBI" id="CHEBI:15378"/>
        <dbReference type="ChEBI" id="CHEBI:29985"/>
        <dbReference type="ChEBI" id="CHEBI:30616"/>
        <dbReference type="ChEBI" id="CHEBI:37563"/>
        <dbReference type="ChEBI" id="CHEBI:43474"/>
        <dbReference type="ChEBI" id="CHEBI:46398"/>
        <dbReference type="ChEBI" id="CHEBI:58359"/>
        <dbReference type="ChEBI" id="CHEBI:456216"/>
        <dbReference type="EC" id="6.3.4.2"/>
    </reaction>
</comment>
<evidence type="ECO:0000256" key="3">
    <source>
        <dbReference type="ARBA" id="ARBA00012291"/>
    </source>
</evidence>
<proteinExistence type="inferred from homology"/>
<dbReference type="Gene3D" id="3.40.50.880">
    <property type="match status" value="1"/>
</dbReference>
<comment type="similarity">
    <text evidence="2">Belongs to the CTP synthase family.</text>
</comment>
<dbReference type="GO" id="GO:0005829">
    <property type="term" value="C:cytosol"/>
    <property type="evidence" value="ECO:0007669"/>
    <property type="project" value="TreeGrafter"/>
</dbReference>
<dbReference type="GO" id="GO:0044210">
    <property type="term" value="P:'de novo' CTP biosynthetic process"/>
    <property type="evidence" value="ECO:0007669"/>
    <property type="project" value="UniProtKB-UniPathway"/>
</dbReference>
<dbReference type="GO" id="GO:0003883">
    <property type="term" value="F:CTP synthase activity"/>
    <property type="evidence" value="ECO:0007669"/>
    <property type="project" value="UniProtKB-EC"/>
</dbReference>
<keyword evidence="6" id="KW-0067">ATP-binding</keyword>
<dbReference type="GO" id="GO:0019856">
    <property type="term" value="P:pyrimidine nucleobase biosynthetic process"/>
    <property type="evidence" value="ECO:0007669"/>
    <property type="project" value="TreeGrafter"/>
</dbReference>
<dbReference type="Proteomes" id="UP000282076">
    <property type="component" value="Unassembled WGS sequence"/>
</dbReference>
<sequence>MIRVGLIGDYNPQVKAHIAIPKAIQLAVMELGSGYEAECEWIPTSTLEKDYERALDGYQKLWVVPASPYESMQGALNGIRYARERKIPMLGTCGGFQHMILEIARHMLGHAEADHSEMNPEASSLWVTPLTCTVSETTNEFFLVPGSQVASIYGAEEVIEQYGTCNYGPNPEFAPLLEKAGFRVAGRDGDGETRIMELDGHPFFIGALFQPERSAFRDVVHPLIRAFIGSATV</sequence>
<reference evidence="11 12" key="1">
    <citation type="submission" date="2018-10" db="EMBL/GenBank/DDBJ databases">
        <title>Cohnella sp. M2MS4P-1, whole genome shotgun sequence.</title>
        <authorList>
            <person name="Tuo L."/>
        </authorList>
    </citation>
    <scope>NUCLEOTIDE SEQUENCE [LARGE SCALE GENOMIC DNA]</scope>
    <source>
        <strain evidence="11 12">M2MS4P-1</strain>
    </source>
</reference>
<evidence type="ECO:0000313" key="11">
    <source>
        <dbReference type="EMBL" id="RKP47975.1"/>
    </source>
</evidence>
<evidence type="ECO:0000256" key="4">
    <source>
        <dbReference type="ARBA" id="ARBA00022598"/>
    </source>
</evidence>
<dbReference type="UniPathway" id="UPA00159">
    <property type="reaction ID" value="UER00277"/>
</dbReference>
<keyword evidence="7" id="KW-0315">Glutamine amidotransferase</keyword>
<keyword evidence="12" id="KW-1185">Reference proteome</keyword>
<dbReference type="GO" id="GO:0005524">
    <property type="term" value="F:ATP binding"/>
    <property type="evidence" value="ECO:0007669"/>
    <property type="project" value="UniProtKB-KW"/>
</dbReference>
<dbReference type="EC" id="6.3.4.2" evidence="3"/>
<dbReference type="NCBIfam" id="NF004836">
    <property type="entry name" value="PRK06186.1"/>
    <property type="match status" value="1"/>
</dbReference>
<dbReference type="InterPro" id="IPR004468">
    <property type="entry name" value="CTP_synthase"/>
</dbReference>
<evidence type="ECO:0000256" key="9">
    <source>
        <dbReference type="ARBA" id="ARBA00047781"/>
    </source>
</evidence>